<dbReference type="GO" id="GO:0016810">
    <property type="term" value="F:hydrolase activity, acting on carbon-nitrogen (but not peptide) bonds"/>
    <property type="evidence" value="ECO:0007669"/>
    <property type="project" value="InterPro"/>
</dbReference>
<comment type="caution">
    <text evidence="2">The sequence shown here is derived from an EMBL/GenBank/DDBJ whole genome shotgun (WGS) entry which is preliminary data.</text>
</comment>
<accession>A0A4R0KF74</accession>
<organism evidence="2 3">
    <name type="scientific">Kribbella capetownensis</name>
    <dbReference type="NCBI Taxonomy" id="1572659"/>
    <lineage>
        <taxon>Bacteria</taxon>
        <taxon>Bacillati</taxon>
        <taxon>Actinomycetota</taxon>
        <taxon>Actinomycetes</taxon>
        <taxon>Propionibacteriales</taxon>
        <taxon>Kribbellaceae</taxon>
        <taxon>Kribbella</taxon>
    </lineage>
</organism>
<dbReference type="EMBL" id="SJKD01000001">
    <property type="protein sequence ID" value="TCC54165.1"/>
    <property type="molecule type" value="Genomic_DNA"/>
</dbReference>
<dbReference type="PANTHER" id="PTHR43794">
    <property type="entry name" value="AMINOHYDROLASE SSNA-RELATED"/>
    <property type="match status" value="1"/>
</dbReference>
<reference evidence="2 3" key="1">
    <citation type="submission" date="2019-02" db="EMBL/GenBank/DDBJ databases">
        <title>Kribbella capetownensis sp. nov. and Kribbella speibonae sp. nov., isolated from soil.</title>
        <authorList>
            <person name="Curtis S.M."/>
            <person name="Norton I."/>
            <person name="Everest G.J."/>
            <person name="Meyers P.R."/>
        </authorList>
    </citation>
    <scope>NUCLEOTIDE SEQUENCE [LARGE SCALE GENOMIC DNA]</scope>
    <source>
        <strain evidence="2 3">YM53</strain>
    </source>
</reference>
<evidence type="ECO:0000313" key="3">
    <source>
        <dbReference type="Proteomes" id="UP000293342"/>
    </source>
</evidence>
<dbReference type="SUPFAM" id="SSF51338">
    <property type="entry name" value="Composite domain of metallo-dependent hydrolases"/>
    <property type="match status" value="1"/>
</dbReference>
<keyword evidence="2" id="KW-0378">Hydrolase</keyword>
<dbReference type="Gene3D" id="3.20.20.140">
    <property type="entry name" value="Metal-dependent hydrolases"/>
    <property type="match status" value="1"/>
</dbReference>
<dbReference type="PANTHER" id="PTHR43794:SF5">
    <property type="entry name" value="CHLOROHYDROLASE FAMILY PROTEIN"/>
    <property type="match status" value="1"/>
</dbReference>
<dbReference type="InterPro" id="IPR050287">
    <property type="entry name" value="MTA/SAH_deaminase"/>
</dbReference>
<dbReference type="OrthoDB" id="3189065at2"/>
<dbReference type="InterPro" id="IPR011059">
    <property type="entry name" value="Metal-dep_hydrolase_composite"/>
</dbReference>
<evidence type="ECO:0000313" key="2">
    <source>
        <dbReference type="EMBL" id="TCC54165.1"/>
    </source>
</evidence>
<evidence type="ECO:0000259" key="1">
    <source>
        <dbReference type="Pfam" id="PF01979"/>
    </source>
</evidence>
<dbReference type="Pfam" id="PF01979">
    <property type="entry name" value="Amidohydro_1"/>
    <property type="match status" value="1"/>
</dbReference>
<dbReference type="InterPro" id="IPR006680">
    <property type="entry name" value="Amidohydro-rel"/>
</dbReference>
<feature type="domain" description="Amidohydrolase-related" evidence="1">
    <location>
        <begin position="52"/>
        <end position="384"/>
    </location>
</feature>
<protein>
    <submittedName>
        <fullName evidence="2">Amidohydrolase</fullName>
    </submittedName>
</protein>
<sequence>MLLRGGVVIDTEPEVVARRADVLIEDGRIAAVGPDLIVDPSDLEVIDASERIVLPGFVDTHRHLWQTALRGVTVDDDLGTYFDRVLGSYGSKFRPEDVAAGNLMGALECLDAGITTVQDYSHVQTSPAHADAALDALERSGIRAVFGYGPSPLGGGAVDADEMRRIMECRSDRIGLAVAAIGPSFTAFETVRADWELADSLGLPVVVHISSSSQIPDPITRLRDAGLLRPNTLYVHGNLLPDSELKLIAESGASVSATPTVEARMEMGEPLAGRLRAAGVNVSLGIDVVTSAGGSMFTEMHELLALGYKTFTAADVLRIATVGGARALGLTDVGSLAVGNRADLVLLRHTDINLAGGLRNPIATVVTAAHPGNVDTVLVGGTPVKRDGKLISTSLPAAYEALAESTAYLTA</sequence>
<name>A0A4R0KF74_9ACTN</name>
<dbReference type="InterPro" id="IPR032466">
    <property type="entry name" value="Metal_Hydrolase"/>
</dbReference>
<gene>
    <name evidence="2" type="ORF">E0H75_08500</name>
</gene>
<dbReference type="Proteomes" id="UP000293342">
    <property type="component" value="Unassembled WGS sequence"/>
</dbReference>
<keyword evidence="3" id="KW-1185">Reference proteome</keyword>
<proteinExistence type="predicted"/>
<dbReference type="AlphaFoldDB" id="A0A4R0KF74"/>
<dbReference type="NCBIfam" id="NF006056">
    <property type="entry name" value="PRK08204.1"/>
    <property type="match status" value="1"/>
</dbReference>
<dbReference type="Gene3D" id="2.30.40.10">
    <property type="entry name" value="Urease, subunit C, domain 1"/>
    <property type="match status" value="1"/>
</dbReference>
<dbReference type="SUPFAM" id="SSF51556">
    <property type="entry name" value="Metallo-dependent hydrolases"/>
    <property type="match status" value="1"/>
</dbReference>